<reference evidence="1" key="1">
    <citation type="journal article" date="2022" name="Int. J. Mol. Sci.">
        <title>Draft Genome of Tanacetum Coccineum: Genomic Comparison of Closely Related Tanacetum-Family Plants.</title>
        <authorList>
            <person name="Yamashiro T."/>
            <person name="Shiraishi A."/>
            <person name="Nakayama K."/>
            <person name="Satake H."/>
        </authorList>
    </citation>
    <scope>NUCLEOTIDE SEQUENCE</scope>
</reference>
<comment type="caution">
    <text evidence="1">The sequence shown here is derived from an EMBL/GenBank/DDBJ whole genome shotgun (WGS) entry which is preliminary data.</text>
</comment>
<protein>
    <submittedName>
        <fullName evidence="1">Uncharacterized protein</fullName>
    </submittedName>
</protein>
<accession>A0ABQ5F5P6</accession>
<proteinExistence type="predicted"/>
<evidence type="ECO:0000313" key="1">
    <source>
        <dbReference type="EMBL" id="GJT58661.1"/>
    </source>
</evidence>
<keyword evidence="2" id="KW-1185">Reference proteome</keyword>
<evidence type="ECO:0000313" key="2">
    <source>
        <dbReference type="Proteomes" id="UP001151760"/>
    </source>
</evidence>
<gene>
    <name evidence="1" type="ORF">Tco_1002194</name>
</gene>
<dbReference type="Proteomes" id="UP001151760">
    <property type="component" value="Unassembled WGS sequence"/>
</dbReference>
<name>A0ABQ5F5P6_9ASTR</name>
<reference evidence="1" key="2">
    <citation type="submission" date="2022-01" db="EMBL/GenBank/DDBJ databases">
        <authorList>
            <person name="Yamashiro T."/>
            <person name="Shiraishi A."/>
            <person name="Satake H."/>
            <person name="Nakayama K."/>
        </authorList>
    </citation>
    <scope>NUCLEOTIDE SEQUENCE</scope>
</reference>
<organism evidence="1 2">
    <name type="scientific">Tanacetum coccineum</name>
    <dbReference type="NCBI Taxonomy" id="301880"/>
    <lineage>
        <taxon>Eukaryota</taxon>
        <taxon>Viridiplantae</taxon>
        <taxon>Streptophyta</taxon>
        <taxon>Embryophyta</taxon>
        <taxon>Tracheophyta</taxon>
        <taxon>Spermatophyta</taxon>
        <taxon>Magnoliopsida</taxon>
        <taxon>eudicotyledons</taxon>
        <taxon>Gunneridae</taxon>
        <taxon>Pentapetalae</taxon>
        <taxon>asterids</taxon>
        <taxon>campanulids</taxon>
        <taxon>Asterales</taxon>
        <taxon>Asteraceae</taxon>
        <taxon>Asteroideae</taxon>
        <taxon>Anthemideae</taxon>
        <taxon>Anthemidinae</taxon>
        <taxon>Tanacetum</taxon>
    </lineage>
</organism>
<sequence>MAINLLHMGLVWSQCGCKHKWGRSKKYFLVIVDWTIPDTLEIFFTIPRNEIQKVLKDFLKMIQRNLQALVITVHGKTVTLVEAASNDVLASKIPLSSLVESLVATAGYTQEQNQSDIHSWKAADHIINDRKLP</sequence>
<dbReference type="EMBL" id="BQNB010017038">
    <property type="protein sequence ID" value="GJT58661.1"/>
    <property type="molecule type" value="Genomic_DNA"/>
</dbReference>